<dbReference type="InterPro" id="IPR002119">
    <property type="entry name" value="Histone_H2A"/>
</dbReference>
<reference evidence="2" key="1">
    <citation type="submission" date="2022-12" db="EMBL/GenBank/DDBJ databases">
        <title>Draft genome assemblies for two species of Escallonia (Escalloniales).</title>
        <authorList>
            <person name="Chanderbali A."/>
            <person name="Dervinis C."/>
            <person name="Anghel I."/>
            <person name="Soltis D."/>
            <person name="Soltis P."/>
            <person name="Zapata F."/>
        </authorList>
    </citation>
    <scope>NUCLEOTIDE SEQUENCE</scope>
    <source>
        <strain evidence="2">UCBG92.1500</strain>
        <tissue evidence="2">Leaf</tissue>
    </source>
</reference>
<dbReference type="Gene3D" id="1.10.20.10">
    <property type="entry name" value="Histone, subunit A"/>
    <property type="match status" value="1"/>
</dbReference>
<evidence type="ECO:0000313" key="3">
    <source>
        <dbReference type="Proteomes" id="UP001187471"/>
    </source>
</evidence>
<dbReference type="Proteomes" id="UP001187471">
    <property type="component" value="Unassembled WGS sequence"/>
</dbReference>
<sequence length="292" mass="33297">MKHAHWRDAMAKEISTSEANNTWTLVPLSFGKRAIDSKWLYKVKFHPDGTVERYKRWLVAKGYTQIEGLDFHETFALVAKLVTVRCLLSIASIKKWELHQLDVNNAFLHGDLEDEVYMKILQGFKSSSSPMAEQHQLDLNSGQLCNDLGQYRRLIYILLYLTITRPDINSAVHILSQFMHKPRQTHYDAAIRVLHYLKNLPDQAASVYSAAILEYLTAEISKLARNACKDLKIKLVWGDEKLKTLVEGTTVVHGGIIHRIHKALINKPSKYLNLKGSSLPLISNYGIDDMNA</sequence>
<dbReference type="InterPro" id="IPR013103">
    <property type="entry name" value="RVT_2"/>
</dbReference>
<dbReference type="Pfam" id="PF07727">
    <property type="entry name" value="RVT_2"/>
    <property type="match status" value="1"/>
</dbReference>
<protein>
    <recommendedName>
        <fullName evidence="1">Reverse transcriptase Ty1/copia-type domain-containing protein</fullName>
    </recommendedName>
</protein>
<dbReference type="AlphaFoldDB" id="A0AA88RR30"/>
<dbReference type="PANTHER" id="PTHR11439">
    <property type="entry name" value="GAG-POL-RELATED RETROTRANSPOSON"/>
    <property type="match status" value="1"/>
</dbReference>
<dbReference type="EMBL" id="JAVXUO010000989">
    <property type="protein sequence ID" value="KAK2987365.1"/>
    <property type="molecule type" value="Genomic_DNA"/>
</dbReference>
<dbReference type="SUPFAM" id="SSF47113">
    <property type="entry name" value="Histone-fold"/>
    <property type="match status" value="1"/>
</dbReference>
<organism evidence="2 3">
    <name type="scientific">Escallonia rubra</name>
    <dbReference type="NCBI Taxonomy" id="112253"/>
    <lineage>
        <taxon>Eukaryota</taxon>
        <taxon>Viridiplantae</taxon>
        <taxon>Streptophyta</taxon>
        <taxon>Embryophyta</taxon>
        <taxon>Tracheophyta</taxon>
        <taxon>Spermatophyta</taxon>
        <taxon>Magnoliopsida</taxon>
        <taxon>eudicotyledons</taxon>
        <taxon>Gunneridae</taxon>
        <taxon>Pentapetalae</taxon>
        <taxon>asterids</taxon>
        <taxon>campanulids</taxon>
        <taxon>Escalloniales</taxon>
        <taxon>Escalloniaceae</taxon>
        <taxon>Escallonia</taxon>
    </lineage>
</organism>
<evidence type="ECO:0000259" key="1">
    <source>
        <dbReference type="Pfam" id="PF07727"/>
    </source>
</evidence>
<dbReference type="GO" id="GO:0030527">
    <property type="term" value="F:structural constituent of chromatin"/>
    <property type="evidence" value="ECO:0007669"/>
    <property type="project" value="InterPro"/>
</dbReference>
<evidence type="ECO:0000313" key="2">
    <source>
        <dbReference type="EMBL" id="KAK2987365.1"/>
    </source>
</evidence>
<dbReference type="SMART" id="SM00414">
    <property type="entry name" value="H2A"/>
    <property type="match status" value="1"/>
</dbReference>
<accession>A0AA88RR30</accession>
<comment type="caution">
    <text evidence="2">The sequence shown here is derived from an EMBL/GenBank/DDBJ whole genome shotgun (WGS) entry which is preliminary data.</text>
</comment>
<dbReference type="InterPro" id="IPR009072">
    <property type="entry name" value="Histone-fold"/>
</dbReference>
<keyword evidence="3" id="KW-1185">Reference proteome</keyword>
<feature type="domain" description="Reverse transcriptase Ty1/copia-type" evidence="1">
    <location>
        <begin position="20"/>
        <end position="128"/>
    </location>
</feature>
<gene>
    <name evidence="2" type="ORF">RJ640_007052</name>
</gene>
<dbReference type="GO" id="GO:0046982">
    <property type="term" value="F:protein heterodimerization activity"/>
    <property type="evidence" value="ECO:0007669"/>
    <property type="project" value="InterPro"/>
</dbReference>
<dbReference type="GO" id="GO:0000786">
    <property type="term" value="C:nucleosome"/>
    <property type="evidence" value="ECO:0007669"/>
    <property type="project" value="InterPro"/>
</dbReference>
<dbReference type="GO" id="GO:0003677">
    <property type="term" value="F:DNA binding"/>
    <property type="evidence" value="ECO:0007669"/>
    <property type="project" value="InterPro"/>
</dbReference>
<dbReference type="PANTHER" id="PTHR11439:SF511">
    <property type="match status" value="1"/>
</dbReference>
<name>A0AA88RR30_9ASTE</name>
<proteinExistence type="predicted"/>